<feature type="compositionally biased region" description="Low complexity" evidence="6">
    <location>
        <begin position="328"/>
        <end position="342"/>
    </location>
</feature>
<evidence type="ECO:0000256" key="5">
    <source>
        <dbReference type="ARBA" id="ARBA00022691"/>
    </source>
</evidence>
<sequence>MIGSRLPLALDEGGLVLPDGPVAVLAPRAGADLTALPKDRLRIVTGFYPDHAAFRASGHACALGPECAVKADGAFAAVIVCLPRAKAQARGLIAAARTMTAGPVIVDGQKEDGIDSVFRDCRRRATVEGPVNKAHGRMFWMQDGDFADWAVAGPQEVVPGFTTLPGVFSADGVDPASALLAEALPALKGRVADLGAGWGWLSAAVLKASAVTRLDLVEADHSALACARRNVTDTRAAFHWADARDWQPETPLDAVVMNPPFHNSRAADPELGRDFIRAAARGLNGRGQLLLVANRHLPYEPLLDELFVDSGEFGGNRSFKLLRGLQPRGSRSRQAARGAVGSPPGQKGKQR</sequence>
<reference evidence="8 9" key="1">
    <citation type="submission" date="2020-08" db="EMBL/GenBank/DDBJ databases">
        <title>Genome sequence of Rhodobacteraceae bacterium Lw-13e.</title>
        <authorList>
            <person name="Poehlein A."/>
            <person name="Wolter L."/>
            <person name="Daniel R."/>
            <person name="Brinkhoff T."/>
        </authorList>
    </citation>
    <scope>NUCLEOTIDE SEQUENCE [LARGE SCALE GENOMIC DNA]</scope>
    <source>
        <strain evidence="8 9">Lw-13e</strain>
    </source>
</reference>
<keyword evidence="3 8" id="KW-0489">Methyltransferase</keyword>
<keyword evidence="5" id="KW-0949">S-adenosyl-L-methionine</keyword>
<evidence type="ECO:0000313" key="9">
    <source>
        <dbReference type="Proteomes" id="UP000283786"/>
    </source>
</evidence>
<dbReference type="KEGG" id="palw:PSAL_023520"/>
<dbReference type="SUPFAM" id="SSF53335">
    <property type="entry name" value="S-adenosyl-L-methionine-dependent methyltransferases"/>
    <property type="match status" value="1"/>
</dbReference>
<dbReference type="GO" id="GO:0052914">
    <property type="term" value="F:16S rRNA (guanine(1207)-N(2))-methyltransferase activity"/>
    <property type="evidence" value="ECO:0007669"/>
    <property type="project" value="UniProtKB-EC"/>
</dbReference>
<dbReference type="CDD" id="cd02440">
    <property type="entry name" value="AdoMet_MTases"/>
    <property type="match status" value="1"/>
</dbReference>
<dbReference type="InterPro" id="IPR029063">
    <property type="entry name" value="SAM-dependent_MTases_sf"/>
</dbReference>
<evidence type="ECO:0000256" key="4">
    <source>
        <dbReference type="ARBA" id="ARBA00022679"/>
    </source>
</evidence>
<dbReference type="Pfam" id="PF05175">
    <property type="entry name" value="MTS"/>
    <property type="match status" value="1"/>
</dbReference>
<feature type="region of interest" description="Disordered" evidence="6">
    <location>
        <begin position="324"/>
        <end position="351"/>
    </location>
</feature>
<keyword evidence="1" id="KW-0963">Cytoplasm</keyword>
<dbReference type="GO" id="GO:0003676">
    <property type="term" value="F:nucleic acid binding"/>
    <property type="evidence" value="ECO:0007669"/>
    <property type="project" value="InterPro"/>
</dbReference>
<dbReference type="Proteomes" id="UP000283786">
    <property type="component" value="Chromosome"/>
</dbReference>
<dbReference type="PANTHER" id="PTHR47816:SF4">
    <property type="entry name" value="RIBOSOMAL RNA SMALL SUBUNIT METHYLTRANSFERASE C"/>
    <property type="match status" value="1"/>
</dbReference>
<evidence type="ECO:0000256" key="2">
    <source>
        <dbReference type="ARBA" id="ARBA00022552"/>
    </source>
</evidence>
<gene>
    <name evidence="8" type="primary">rsmC</name>
    <name evidence="8" type="ORF">PSAL_023520</name>
</gene>
<organism evidence="8 9">
    <name type="scientific">Pseudooceanicola algae</name>
    <dbReference type="NCBI Taxonomy" id="1537215"/>
    <lineage>
        <taxon>Bacteria</taxon>
        <taxon>Pseudomonadati</taxon>
        <taxon>Pseudomonadota</taxon>
        <taxon>Alphaproteobacteria</taxon>
        <taxon>Rhodobacterales</taxon>
        <taxon>Paracoccaceae</taxon>
        <taxon>Pseudooceanicola</taxon>
    </lineage>
</organism>
<protein>
    <submittedName>
        <fullName evidence="8">Ribosomal RNA small subunit methyltransferase C</fullName>
        <ecNumber evidence="8">2.1.1.172</ecNumber>
    </submittedName>
</protein>
<accession>A0A418SIE2</accession>
<proteinExistence type="predicted"/>
<keyword evidence="2" id="KW-0698">rRNA processing</keyword>
<evidence type="ECO:0000313" key="8">
    <source>
        <dbReference type="EMBL" id="QPM91103.1"/>
    </source>
</evidence>
<evidence type="ECO:0000256" key="3">
    <source>
        <dbReference type="ARBA" id="ARBA00022603"/>
    </source>
</evidence>
<dbReference type="EC" id="2.1.1.172" evidence="8"/>
<dbReference type="InterPro" id="IPR046977">
    <property type="entry name" value="RsmC/RlmG"/>
</dbReference>
<name>A0A418SIE2_9RHOB</name>
<feature type="domain" description="Methyltransferase small" evidence="7">
    <location>
        <begin position="161"/>
        <end position="322"/>
    </location>
</feature>
<dbReference type="EMBL" id="CP060436">
    <property type="protein sequence ID" value="QPM91103.1"/>
    <property type="molecule type" value="Genomic_DNA"/>
</dbReference>
<dbReference type="AlphaFoldDB" id="A0A418SIE2"/>
<evidence type="ECO:0000256" key="6">
    <source>
        <dbReference type="SAM" id="MobiDB-lite"/>
    </source>
</evidence>
<dbReference type="InterPro" id="IPR007848">
    <property type="entry name" value="Small_mtfrase_dom"/>
</dbReference>
<dbReference type="OrthoDB" id="9816072at2"/>
<dbReference type="RefSeq" id="WP_119838581.1">
    <property type="nucleotide sequence ID" value="NZ_CP060436.1"/>
</dbReference>
<dbReference type="InterPro" id="IPR002052">
    <property type="entry name" value="DNA_methylase_N6_adenine_CS"/>
</dbReference>
<dbReference type="Gene3D" id="3.40.50.150">
    <property type="entry name" value="Vaccinia Virus protein VP39"/>
    <property type="match status" value="2"/>
</dbReference>
<evidence type="ECO:0000256" key="1">
    <source>
        <dbReference type="ARBA" id="ARBA00022490"/>
    </source>
</evidence>
<dbReference type="PROSITE" id="PS00092">
    <property type="entry name" value="N6_MTASE"/>
    <property type="match status" value="1"/>
</dbReference>
<evidence type="ECO:0000259" key="7">
    <source>
        <dbReference type="Pfam" id="PF05175"/>
    </source>
</evidence>
<keyword evidence="9" id="KW-1185">Reference proteome</keyword>
<keyword evidence="4 8" id="KW-0808">Transferase</keyword>
<dbReference type="PANTHER" id="PTHR47816">
    <property type="entry name" value="RIBOSOMAL RNA SMALL SUBUNIT METHYLTRANSFERASE C"/>
    <property type="match status" value="1"/>
</dbReference>